<sequence length="80" mass="8847">MTGQYFQFVNFDKRQVYSGLGKSGEFAGKGVVKILMPPRPYPNVDIAFTSIFIGYDLARATSRHGPGLGRLDRLPVELLA</sequence>
<reference evidence="1" key="1">
    <citation type="submission" date="2020-11" db="EMBL/GenBank/DDBJ databases">
        <authorList>
            <consortium name="DOE Joint Genome Institute"/>
            <person name="Ahrendt S."/>
            <person name="Riley R."/>
            <person name="Andreopoulos W."/>
            <person name="Labutti K."/>
            <person name="Pangilinan J."/>
            <person name="Ruiz-Duenas F.J."/>
            <person name="Barrasa J.M."/>
            <person name="Sanchez-Garcia M."/>
            <person name="Camarero S."/>
            <person name="Miyauchi S."/>
            <person name="Serrano A."/>
            <person name="Linde D."/>
            <person name="Babiker R."/>
            <person name="Drula E."/>
            <person name="Ayuso-Fernandez I."/>
            <person name="Pacheco R."/>
            <person name="Padilla G."/>
            <person name="Ferreira P."/>
            <person name="Barriuso J."/>
            <person name="Kellner H."/>
            <person name="Castanera R."/>
            <person name="Alfaro M."/>
            <person name="Ramirez L."/>
            <person name="Pisabarro A.G."/>
            <person name="Kuo A."/>
            <person name="Tritt A."/>
            <person name="Lipzen A."/>
            <person name="He G."/>
            <person name="Yan M."/>
            <person name="Ng V."/>
            <person name="Cullen D."/>
            <person name="Martin F."/>
            <person name="Rosso M.-N."/>
            <person name="Henrissat B."/>
            <person name="Hibbett D."/>
            <person name="Martinez A.T."/>
            <person name="Grigoriev I.V."/>
        </authorList>
    </citation>
    <scope>NUCLEOTIDE SEQUENCE</scope>
    <source>
        <strain evidence="1">ATCC 90797</strain>
    </source>
</reference>
<dbReference type="OrthoDB" id="2588098at2759"/>
<name>A0A9P6DAA5_PLEER</name>
<proteinExistence type="predicted"/>
<evidence type="ECO:0000313" key="2">
    <source>
        <dbReference type="Proteomes" id="UP000807025"/>
    </source>
</evidence>
<dbReference type="AlphaFoldDB" id="A0A9P6DAA5"/>
<dbReference type="Proteomes" id="UP000807025">
    <property type="component" value="Unassembled WGS sequence"/>
</dbReference>
<evidence type="ECO:0000313" key="1">
    <source>
        <dbReference type="EMBL" id="KAF9489489.1"/>
    </source>
</evidence>
<comment type="caution">
    <text evidence="1">The sequence shown here is derived from an EMBL/GenBank/DDBJ whole genome shotgun (WGS) entry which is preliminary data.</text>
</comment>
<accession>A0A9P6DAA5</accession>
<protein>
    <submittedName>
        <fullName evidence="1">Uncharacterized protein</fullName>
    </submittedName>
</protein>
<dbReference type="EMBL" id="MU154669">
    <property type="protein sequence ID" value="KAF9489489.1"/>
    <property type="molecule type" value="Genomic_DNA"/>
</dbReference>
<gene>
    <name evidence="1" type="ORF">BDN71DRAFT_1512061</name>
</gene>
<keyword evidence="2" id="KW-1185">Reference proteome</keyword>
<organism evidence="1 2">
    <name type="scientific">Pleurotus eryngii</name>
    <name type="common">Boletus of the steppes</name>
    <dbReference type="NCBI Taxonomy" id="5323"/>
    <lineage>
        <taxon>Eukaryota</taxon>
        <taxon>Fungi</taxon>
        <taxon>Dikarya</taxon>
        <taxon>Basidiomycota</taxon>
        <taxon>Agaricomycotina</taxon>
        <taxon>Agaricomycetes</taxon>
        <taxon>Agaricomycetidae</taxon>
        <taxon>Agaricales</taxon>
        <taxon>Pleurotineae</taxon>
        <taxon>Pleurotaceae</taxon>
        <taxon>Pleurotus</taxon>
    </lineage>
</organism>